<dbReference type="GO" id="GO:0005524">
    <property type="term" value="F:ATP binding"/>
    <property type="evidence" value="ECO:0007669"/>
    <property type="project" value="UniProtKB-KW"/>
</dbReference>
<dbReference type="GO" id="GO:0051959">
    <property type="term" value="F:dynein light intermediate chain binding"/>
    <property type="evidence" value="ECO:0007669"/>
    <property type="project" value="InterPro"/>
</dbReference>
<dbReference type="AlphaFoldDB" id="A0A086JDS0"/>
<keyword evidence="12" id="KW-0966">Cell projection</keyword>
<dbReference type="GO" id="GO:0005874">
    <property type="term" value="C:microtubule"/>
    <property type="evidence" value="ECO:0007669"/>
    <property type="project" value="UniProtKB-KW"/>
</dbReference>
<evidence type="ECO:0000256" key="9">
    <source>
        <dbReference type="ARBA" id="ARBA00023212"/>
    </source>
</evidence>
<dbReference type="PANTHER" id="PTHR10676">
    <property type="entry name" value="DYNEIN HEAVY CHAIN FAMILY PROTEIN"/>
    <property type="match status" value="1"/>
</dbReference>
<keyword evidence="8" id="KW-0505">Motor protein</keyword>
<keyword evidence="4" id="KW-0547">Nucleotide-binding</keyword>
<keyword evidence="2" id="KW-0963">Cytoplasm</keyword>
<comment type="caution">
    <text evidence="12">The sequence shown here is derived from an EMBL/GenBank/DDBJ whole genome shotgun (WGS) entry which is preliminary data.</text>
</comment>
<evidence type="ECO:0000256" key="3">
    <source>
        <dbReference type="ARBA" id="ARBA00022701"/>
    </source>
</evidence>
<dbReference type="GO" id="GO:0045505">
    <property type="term" value="F:dynein intermediate chain binding"/>
    <property type="evidence" value="ECO:0007669"/>
    <property type="project" value="InterPro"/>
</dbReference>
<evidence type="ECO:0000313" key="12">
    <source>
        <dbReference type="EMBL" id="KFG30288.1"/>
    </source>
</evidence>
<evidence type="ECO:0000313" key="13">
    <source>
        <dbReference type="Proteomes" id="UP000028828"/>
    </source>
</evidence>
<dbReference type="Pfam" id="PF12777">
    <property type="entry name" value="MT"/>
    <property type="match status" value="1"/>
</dbReference>
<gene>
    <name evidence="12" type="ORF">TGP89_306338D</name>
</gene>
<accession>A0A086JDS0</accession>
<keyword evidence="6" id="KW-0243">Dynein</keyword>
<proteinExistence type="predicted"/>
<name>A0A086JDS0_TOXGO</name>
<evidence type="ECO:0000256" key="6">
    <source>
        <dbReference type="ARBA" id="ARBA00023017"/>
    </source>
</evidence>
<evidence type="ECO:0000256" key="7">
    <source>
        <dbReference type="ARBA" id="ARBA00023054"/>
    </source>
</evidence>
<protein>
    <submittedName>
        <fullName evidence="12">Putative dynein gamma chain, flagellar outer arm</fullName>
    </submittedName>
</protein>
<evidence type="ECO:0000256" key="8">
    <source>
        <dbReference type="ARBA" id="ARBA00023175"/>
    </source>
</evidence>
<keyword evidence="12" id="KW-0969">Cilium</keyword>
<dbReference type="GO" id="GO:0036157">
    <property type="term" value="C:outer dynein arm"/>
    <property type="evidence" value="ECO:0007669"/>
    <property type="project" value="TreeGrafter"/>
</dbReference>
<reference evidence="12 13" key="1">
    <citation type="submission" date="2014-03" db="EMBL/GenBank/DDBJ databases">
        <authorList>
            <person name="Sibley D."/>
            <person name="Venepally P."/>
            <person name="Karamycheva S."/>
            <person name="Hadjithomas M."/>
            <person name="Khan A."/>
            <person name="Brunk B."/>
            <person name="Roos D."/>
            <person name="Caler E."/>
            <person name="Lorenzi H."/>
        </authorList>
    </citation>
    <scope>NUCLEOTIDE SEQUENCE [LARGE SCALE GENOMIC DNA]</scope>
    <source>
        <strain evidence="13">p89</strain>
    </source>
</reference>
<evidence type="ECO:0000259" key="11">
    <source>
        <dbReference type="Pfam" id="PF12777"/>
    </source>
</evidence>
<evidence type="ECO:0000256" key="4">
    <source>
        <dbReference type="ARBA" id="ARBA00022741"/>
    </source>
</evidence>
<dbReference type="FunFam" id="1.20.920.20:FF:000001">
    <property type="entry name" value="dynein heavy chain 2, axonemal"/>
    <property type="match status" value="1"/>
</dbReference>
<dbReference type="VEuPathDB" id="ToxoDB:TGP89_306338D"/>
<keyword evidence="7 10" id="KW-0175">Coiled coil</keyword>
<dbReference type="GO" id="GO:0097729">
    <property type="term" value="C:9+2 motile cilium"/>
    <property type="evidence" value="ECO:0007669"/>
    <property type="project" value="TreeGrafter"/>
</dbReference>
<feature type="coiled-coil region" evidence="10">
    <location>
        <begin position="57"/>
        <end position="137"/>
    </location>
</feature>
<dbReference type="InterPro" id="IPR026983">
    <property type="entry name" value="DHC"/>
</dbReference>
<sequence>MLPLQVGRMCEEYFLRMRRHVYVTPKSYLSFLSFYKLVYAEKFKEVNNLEHSVNVGLLKLNQAAQDIKQMKVKLKDEEKKLRESEEQTNQLLVKVQSESAKAQKKSEQVGAFRDECLANKERIEVEQEEANRDLQQALPYLQEAENAVKSITAKDIVELKTMKTPSDIIRLVFDGVMILLQTKLVDVRMEAKVINKKTVDFIHDSFDETAKAMMADVRFLSTLFDFSKNEKDNINDETCELLMPYLELENFNPAVAKKASNAAEGLCKWVGAMVMYHEAAKIVKPKMDYLKIQTARVDVALRQLAEAEAELAQAQATLRDINKQFEAALSAKTELEQRALATKRKMDQANKLINGLAGEKTRCATLDVDE</sequence>
<dbReference type="PANTHER" id="PTHR10676:SF365">
    <property type="entry name" value="AAA+ ATPASE DOMAIN-CONTAINING PROTEIN"/>
    <property type="match status" value="1"/>
</dbReference>
<organism evidence="12 13">
    <name type="scientific">Toxoplasma gondii p89</name>
    <dbReference type="NCBI Taxonomy" id="943119"/>
    <lineage>
        <taxon>Eukaryota</taxon>
        <taxon>Sar</taxon>
        <taxon>Alveolata</taxon>
        <taxon>Apicomplexa</taxon>
        <taxon>Conoidasida</taxon>
        <taxon>Coccidia</taxon>
        <taxon>Eucoccidiorida</taxon>
        <taxon>Eimeriorina</taxon>
        <taxon>Sarcocystidae</taxon>
        <taxon>Toxoplasma</taxon>
    </lineage>
</organism>
<dbReference type="GO" id="GO:0036158">
    <property type="term" value="P:outer dynein arm assembly"/>
    <property type="evidence" value="ECO:0007669"/>
    <property type="project" value="TreeGrafter"/>
</dbReference>
<dbReference type="GO" id="GO:0008569">
    <property type="term" value="F:minus-end-directed microtubule motor activity"/>
    <property type="evidence" value="ECO:0007669"/>
    <property type="project" value="TreeGrafter"/>
</dbReference>
<dbReference type="InterPro" id="IPR024743">
    <property type="entry name" value="Dynein_HC_stalk"/>
</dbReference>
<keyword evidence="12" id="KW-0282">Flagellum</keyword>
<evidence type="ECO:0000256" key="1">
    <source>
        <dbReference type="ARBA" id="ARBA00004245"/>
    </source>
</evidence>
<dbReference type="GO" id="GO:0060294">
    <property type="term" value="P:cilium movement involved in cell motility"/>
    <property type="evidence" value="ECO:0007669"/>
    <property type="project" value="TreeGrafter"/>
</dbReference>
<feature type="coiled-coil region" evidence="10">
    <location>
        <begin position="290"/>
        <end position="352"/>
    </location>
</feature>
<dbReference type="EMBL" id="AEYI02002078">
    <property type="protein sequence ID" value="KFG30288.1"/>
    <property type="molecule type" value="Genomic_DNA"/>
</dbReference>
<evidence type="ECO:0000256" key="2">
    <source>
        <dbReference type="ARBA" id="ARBA00022490"/>
    </source>
</evidence>
<keyword evidence="9" id="KW-0206">Cytoskeleton</keyword>
<dbReference type="Gene3D" id="1.20.920.20">
    <property type="match status" value="1"/>
</dbReference>
<comment type="subcellular location">
    <subcellularLocation>
        <location evidence="1">Cytoplasm</location>
        <location evidence="1">Cytoskeleton</location>
    </subcellularLocation>
</comment>
<evidence type="ECO:0000256" key="10">
    <source>
        <dbReference type="SAM" id="Coils"/>
    </source>
</evidence>
<evidence type="ECO:0000256" key="5">
    <source>
        <dbReference type="ARBA" id="ARBA00022840"/>
    </source>
</evidence>
<feature type="domain" description="Dynein heavy chain coiled coil stalk" evidence="11">
    <location>
        <begin position="54"/>
        <end position="364"/>
    </location>
</feature>
<dbReference type="Proteomes" id="UP000028828">
    <property type="component" value="Unassembled WGS sequence"/>
</dbReference>
<keyword evidence="5" id="KW-0067">ATP-binding</keyword>
<keyword evidence="3" id="KW-0493">Microtubule</keyword>